<dbReference type="Proteomes" id="UP000595140">
    <property type="component" value="Unassembled WGS sequence"/>
</dbReference>
<keyword evidence="1" id="KW-0472">Membrane</keyword>
<feature type="transmembrane region" description="Helical" evidence="1">
    <location>
        <begin position="50"/>
        <end position="68"/>
    </location>
</feature>
<protein>
    <submittedName>
        <fullName evidence="2">Uncharacterized protein</fullName>
    </submittedName>
</protein>
<evidence type="ECO:0000313" key="3">
    <source>
        <dbReference type="Proteomes" id="UP000595140"/>
    </source>
</evidence>
<organism evidence="2 3">
    <name type="scientific">Cuscuta campestris</name>
    <dbReference type="NCBI Taxonomy" id="132261"/>
    <lineage>
        <taxon>Eukaryota</taxon>
        <taxon>Viridiplantae</taxon>
        <taxon>Streptophyta</taxon>
        <taxon>Embryophyta</taxon>
        <taxon>Tracheophyta</taxon>
        <taxon>Spermatophyta</taxon>
        <taxon>Magnoliopsida</taxon>
        <taxon>eudicotyledons</taxon>
        <taxon>Gunneridae</taxon>
        <taxon>Pentapetalae</taxon>
        <taxon>asterids</taxon>
        <taxon>lamiids</taxon>
        <taxon>Solanales</taxon>
        <taxon>Convolvulaceae</taxon>
        <taxon>Cuscuteae</taxon>
        <taxon>Cuscuta</taxon>
        <taxon>Cuscuta subgen. Grammica</taxon>
        <taxon>Cuscuta sect. Cleistogrammica</taxon>
    </lineage>
</organism>
<keyword evidence="1" id="KW-0812">Transmembrane</keyword>
<feature type="transmembrane region" description="Helical" evidence="1">
    <location>
        <begin position="80"/>
        <end position="101"/>
    </location>
</feature>
<keyword evidence="1" id="KW-1133">Transmembrane helix</keyword>
<dbReference type="EMBL" id="OOIL02006272">
    <property type="protein sequence ID" value="VFQ97049.1"/>
    <property type="molecule type" value="Genomic_DNA"/>
</dbReference>
<accession>A0A484N847</accession>
<feature type="transmembrane region" description="Helical" evidence="1">
    <location>
        <begin position="12"/>
        <end position="29"/>
    </location>
</feature>
<reference evidence="2 3" key="1">
    <citation type="submission" date="2018-04" db="EMBL/GenBank/DDBJ databases">
        <authorList>
            <person name="Vogel A."/>
        </authorList>
    </citation>
    <scope>NUCLEOTIDE SEQUENCE [LARGE SCALE GENOMIC DNA]</scope>
</reference>
<name>A0A484N847_9ASTE</name>
<dbReference type="AlphaFoldDB" id="A0A484N847"/>
<sequence length="120" mass="13238">MQQMMAESQLQSAWITSSPVMVAIFCPLISEPSTNSRLSIILSPTASAKVFFFGLGVSSKHGIVFFPWSDSFPTKPSVGWLRFGGNTCVCIIFLGLISVGLDLRLPWFPRRHCRANTSLL</sequence>
<gene>
    <name evidence="2" type="ORF">CCAM_LOCUS38825</name>
</gene>
<proteinExistence type="predicted"/>
<keyword evidence="3" id="KW-1185">Reference proteome</keyword>
<evidence type="ECO:0000256" key="1">
    <source>
        <dbReference type="SAM" id="Phobius"/>
    </source>
</evidence>
<evidence type="ECO:0000313" key="2">
    <source>
        <dbReference type="EMBL" id="VFQ97049.1"/>
    </source>
</evidence>